<evidence type="ECO:0000313" key="1">
    <source>
        <dbReference type="EMBL" id="CCE28848.1"/>
    </source>
</evidence>
<accession>M1W7Z7</accession>
<organism evidence="1 2">
    <name type="scientific">Claviceps purpurea (strain 20.1)</name>
    <name type="common">Ergot fungus</name>
    <name type="synonym">Sphacelia segetum</name>
    <dbReference type="NCBI Taxonomy" id="1111077"/>
    <lineage>
        <taxon>Eukaryota</taxon>
        <taxon>Fungi</taxon>
        <taxon>Dikarya</taxon>
        <taxon>Ascomycota</taxon>
        <taxon>Pezizomycotina</taxon>
        <taxon>Sordariomycetes</taxon>
        <taxon>Hypocreomycetidae</taxon>
        <taxon>Hypocreales</taxon>
        <taxon>Clavicipitaceae</taxon>
        <taxon>Claviceps</taxon>
    </lineage>
</organism>
<gene>
    <name evidence="1" type="ORF">CPUR_02537</name>
</gene>
<dbReference type="HOGENOM" id="CLU_2637871_0_0_1"/>
<dbReference type="AlphaFoldDB" id="M1W7Z7"/>
<protein>
    <submittedName>
        <fullName evidence="1">Uncharacterized protein</fullName>
    </submittedName>
</protein>
<evidence type="ECO:0000313" key="2">
    <source>
        <dbReference type="Proteomes" id="UP000016801"/>
    </source>
</evidence>
<name>M1W7Z7_CLAP2</name>
<reference evidence="1 2" key="1">
    <citation type="journal article" date="2013" name="PLoS Genet.">
        <title>Plant-symbiotic fungi as chemical engineers: Multi-genome analysis of the Clavicipitaceae reveals dynamics of alkaloid loci.</title>
        <authorList>
            <person name="Schardl C.L."/>
            <person name="Young C.A."/>
            <person name="Hesse U."/>
            <person name="Amyotte S.G."/>
            <person name="Andreeva K."/>
            <person name="Calie P.J."/>
            <person name="Fleetwood D.J."/>
            <person name="Haws D.C."/>
            <person name="Moore N."/>
            <person name="Oeser B."/>
            <person name="Panaccione D.G."/>
            <person name="Schweri K.K."/>
            <person name="Voisey C.R."/>
            <person name="Farman M.L."/>
            <person name="Jaromczyk J.W."/>
            <person name="Roe B.A."/>
            <person name="O'Sullivan D.M."/>
            <person name="Scott B."/>
            <person name="Tudzynski P."/>
            <person name="An Z."/>
            <person name="Arnaoudova E.G."/>
            <person name="Bullock C.T."/>
            <person name="Charlton N.D."/>
            <person name="Chen L."/>
            <person name="Cox M."/>
            <person name="Dinkins R.D."/>
            <person name="Florea S."/>
            <person name="Glenn A.E."/>
            <person name="Gordon A."/>
            <person name="Gueldener U."/>
            <person name="Harris D.R."/>
            <person name="Hollin W."/>
            <person name="Jaromczyk J."/>
            <person name="Johnson R.D."/>
            <person name="Khan A.K."/>
            <person name="Leistner E."/>
            <person name="Leuchtmann A."/>
            <person name="Li C."/>
            <person name="Liu J."/>
            <person name="Liu J."/>
            <person name="Liu M."/>
            <person name="Mace W."/>
            <person name="Machado C."/>
            <person name="Nagabhyru P."/>
            <person name="Pan J."/>
            <person name="Schmid J."/>
            <person name="Sugawara K."/>
            <person name="Steiner U."/>
            <person name="Takach J.E."/>
            <person name="Tanaka E."/>
            <person name="Webb J.S."/>
            <person name="Wilson E.V."/>
            <person name="Wiseman J.L."/>
            <person name="Yoshida R."/>
            <person name="Zeng Z."/>
        </authorList>
    </citation>
    <scope>NUCLEOTIDE SEQUENCE [LARGE SCALE GENOMIC DNA]</scope>
    <source>
        <strain evidence="1 2">20.1</strain>
    </source>
</reference>
<keyword evidence="2" id="KW-1185">Reference proteome</keyword>
<dbReference type="VEuPathDB" id="FungiDB:CPUR_02537"/>
<proteinExistence type="predicted"/>
<sequence length="77" mass="8444">MVHGSSPLRKPPVMVPGSQYNMLVTQRTSSHGAQQLSLNMLVTQRTSSLEDTMSWCTALNIICSSLRGRNVMVHGSQ</sequence>
<comment type="caution">
    <text evidence="1">The sequence shown here is derived from an EMBL/GenBank/DDBJ whole genome shotgun (WGS) entry which is preliminary data.</text>
</comment>
<dbReference type="EMBL" id="CAGA01000010">
    <property type="protein sequence ID" value="CCE28848.1"/>
    <property type="molecule type" value="Genomic_DNA"/>
</dbReference>
<dbReference type="Proteomes" id="UP000016801">
    <property type="component" value="Unassembled WGS sequence"/>
</dbReference>